<dbReference type="EMBL" id="CP011541">
    <property type="protein sequence ID" value="AKK03179.1"/>
    <property type="molecule type" value="Genomic_DNA"/>
</dbReference>
<dbReference type="PATRIC" id="fig|1050174.4.peg.1333"/>
<dbReference type="Proteomes" id="UP000035368">
    <property type="component" value="Chromosome"/>
</dbReference>
<reference evidence="1 2" key="1">
    <citation type="submission" date="2015-05" db="EMBL/GenBank/DDBJ databases">
        <title>Complete genome sequence of Corynebacterium epidermidicanis DSM 45586, isolated from the skin of a dog suffering from pruritus.</title>
        <authorList>
            <person name="Ruckert C."/>
            <person name="Albersmeier A."/>
            <person name="Winkler A."/>
            <person name="Tauch A."/>
        </authorList>
    </citation>
    <scope>NUCLEOTIDE SEQUENCE [LARGE SCALE GENOMIC DNA]</scope>
    <source>
        <strain evidence="1 2">DSM 45586</strain>
    </source>
</reference>
<dbReference type="AlphaFoldDB" id="A0A0G3GPW6"/>
<organism evidence="1 2">
    <name type="scientific">Corynebacterium epidermidicanis</name>
    <dbReference type="NCBI Taxonomy" id="1050174"/>
    <lineage>
        <taxon>Bacteria</taxon>
        <taxon>Bacillati</taxon>
        <taxon>Actinomycetota</taxon>
        <taxon>Actinomycetes</taxon>
        <taxon>Mycobacteriales</taxon>
        <taxon>Corynebacteriaceae</taxon>
        <taxon>Corynebacterium</taxon>
    </lineage>
</organism>
<keyword evidence="2" id="KW-1185">Reference proteome</keyword>
<dbReference type="KEGG" id="cei:CEPID_06605"/>
<gene>
    <name evidence="1" type="ORF">CEPID_06605</name>
</gene>
<dbReference type="STRING" id="1050174.CEPID_06605"/>
<name>A0A0G3GPW6_9CORY</name>
<sequence length="73" mass="7772">MGAVSLAVETFETHVDFEAVPALVGCGGMAPKWVPLRVTLPNRTTVLLSWTQTTTVLVDDNGSPPPARGHWTA</sequence>
<proteinExistence type="predicted"/>
<evidence type="ECO:0000313" key="1">
    <source>
        <dbReference type="EMBL" id="AKK03179.1"/>
    </source>
</evidence>
<accession>A0A0G3GPW6</accession>
<evidence type="ECO:0000313" key="2">
    <source>
        <dbReference type="Proteomes" id="UP000035368"/>
    </source>
</evidence>
<protein>
    <submittedName>
        <fullName evidence="1">Uncharacterized protein</fullName>
    </submittedName>
</protein>